<evidence type="ECO:0000259" key="9">
    <source>
        <dbReference type="Pfam" id="PF00535"/>
    </source>
</evidence>
<dbReference type="RefSeq" id="WP_109741860.1">
    <property type="nucleotide sequence ID" value="NZ_QGGO01000004.1"/>
</dbReference>
<name>A0A316EBT4_9BACT</name>
<organism evidence="10 11">
    <name type="scientific">Arcicella aurantiaca</name>
    <dbReference type="NCBI Taxonomy" id="591202"/>
    <lineage>
        <taxon>Bacteria</taxon>
        <taxon>Pseudomonadati</taxon>
        <taxon>Bacteroidota</taxon>
        <taxon>Cytophagia</taxon>
        <taxon>Cytophagales</taxon>
        <taxon>Flectobacillaceae</taxon>
        <taxon>Arcicella</taxon>
    </lineage>
</organism>
<dbReference type="GO" id="GO:0005886">
    <property type="term" value="C:plasma membrane"/>
    <property type="evidence" value="ECO:0007669"/>
    <property type="project" value="TreeGrafter"/>
</dbReference>
<keyword evidence="5" id="KW-0448">Lipopolysaccharide biosynthesis</keyword>
<evidence type="ECO:0000313" key="11">
    <source>
        <dbReference type="Proteomes" id="UP000245489"/>
    </source>
</evidence>
<evidence type="ECO:0000313" key="10">
    <source>
        <dbReference type="EMBL" id="PWK28307.1"/>
    </source>
</evidence>
<evidence type="ECO:0000256" key="4">
    <source>
        <dbReference type="ARBA" id="ARBA00022692"/>
    </source>
</evidence>
<accession>A0A316EBT4</accession>
<keyword evidence="6 8" id="KW-1133">Transmembrane helix</keyword>
<keyword evidence="11" id="KW-1185">Reference proteome</keyword>
<evidence type="ECO:0000256" key="3">
    <source>
        <dbReference type="ARBA" id="ARBA00022679"/>
    </source>
</evidence>
<sequence>MLLSVVIPVYHGAVTITKLVETVQEQLKAYAFEIILINDGSKDNSEQVCINLSEQYKNISFLSLRKNFGEFNAVMCGLYYAKGEYTVIIDDDFQNPPSEIIKLLNTAQNGNFDVVYSQYDEKKHHAIRNFGSWLVNQVTTTLFKKPQDLYLSSFKIIKREVVEEICKYKGPYPYLDGLIFNITDNVGKVTVIHNDRHHGESNYTAKKLASLFLNIIFGYSLLPVRLSLFLGMLSTFTALILSVLQLFSVIDYPIRLVVLFFGGIQLISIGIVGEYIGKTFLTQGNTPQYTLKIKRINNAE</sequence>
<dbReference type="Gene3D" id="3.90.550.10">
    <property type="entry name" value="Spore Coat Polysaccharide Biosynthesis Protein SpsA, Chain A"/>
    <property type="match status" value="1"/>
</dbReference>
<evidence type="ECO:0000256" key="8">
    <source>
        <dbReference type="SAM" id="Phobius"/>
    </source>
</evidence>
<keyword evidence="2" id="KW-0328">Glycosyltransferase</keyword>
<dbReference type="InterPro" id="IPR029044">
    <property type="entry name" value="Nucleotide-diphossugar_trans"/>
</dbReference>
<comment type="caution">
    <text evidence="10">The sequence shown here is derived from an EMBL/GenBank/DDBJ whole genome shotgun (WGS) entry which is preliminary data.</text>
</comment>
<evidence type="ECO:0000256" key="6">
    <source>
        <dbReference type="ARBA" id="ARBA00022989"/>
    </source>
</evidence>
<dbReference type="Proteomes" id="UP000245489">
    <property type="component" value="Unassembled WGS sequence"/>
</dbReference>
<dbReference type="PANTHER" id="PTHR48090:SF3">
    <property type="entry name" value="UNDECAPRENYL-PHOSPHATE 4-DEOXY-4-FORMAMIDO-L-ARABINOSE TRANSFERASE"/>
    <property type="match status" value="1"/>
</dbReference>
<keyword evidence="7 8" id="KW-0472">Membrane</keyword>
<dbReference type="CDD" id="cd04187">
    <property type="entry name" value="DPM1_like_bac"/>
    <property type="match status" value="1"/>
</dbReference>
<evidence type="ECO:0000256" key="2">
    <source>
        <dbReference type="ARBA" id="ARBA00022676"/>
    </source>
</evidence>
<keyword evidence="1" id="KW-1003">Cell membrane</keyword>
<dbReference type="InterPro" id="IPR001173">
    <property type="entry name" value="Glyco_trans_2-like"/>
</dbReference>
<gene>
    <name evidence="10" type="ORF">LV89_01090</name>
</gene>
<dbReference type="Pfam" id="PF00535">
    <property type="entry name" value="Glycos_transf_2"/>
    <property type="match status" value="1"/>
</dbReference>
<proteinExistence type="predicted"/>
<keyword evidence="3 10" id="KW-0808">Transferase</keyword>
<dbReference type="OrthoDB" id="9807778at2"/>
<dbReference type="InterPro" id="IPR050256">
    <property type="entry name" value="Glycosyltransferase_2"/>
</dbReference>
<dbReference type="PANTHER" id="PTHR48090">
    <property type="entry name" value="UNDECAPRENYL-PHOSPHATE 4-DEOXY-4-FORMAMIDO-L-ARABINOSE TRANSFERASE-RELATED"/>
    <property type="match status" value="1"/>
</dbReference>
<reference evidence="10 11" key="1">
    <citation type="submission" date="2018-05" db="EMBL/GenBank/DDBJ databases">
        <title>Genomic Encyclopedia of Archaeal and Bacterial Type Strains, Phase II (KMG-II): from individual species to whole genera.</title>
        <authorList>
            <person name="Goeker M."/>
        </authorList>
    </citation>
    <scope>NUCLEOTIDE SEQUENCE [LARGE SCALE GENOMIC DNA]</scope>
    <source>
        <strain evidence="10 11">DSM 22214</strain>
    </source>
</reference>
<feature type="domain" description="Glycosyltransferase 2-like" evidence="9">
    <location>
        <begin position="4"/>
        <end position="149"/>
    </location>
</feature>
<dbReference type="EMBL" id="QGGO01000004">
    <property type="protein sequence ID" value="PWK28307.1"/>
    <property type="molecule type" value="Genomic_DNA"/>
</dbReference>
<dbReference type="AlphaFoldDB" id="A0A316EBT4"/>
<feature type="transmembrane region" description="Helical" evidence="8">
    <location>
        <begin position="228"/>
        <end position="249"/>
    </location>
</feature>
<dbReference type="SUPFAM" id="SSF53448">
    <property type="entry name" value="Nucleotide-diphospho-sugar transferases"/>
    <property type="match status" value="1"/>
</dbReference>
<evidence type="ECO:0000256" key="7">
    <source>
        <dbReference type="ARBA" id="ARBA00023136"/>
    </source>
</evidence>
<feature type="transmembrane region" description="Helical" evidence="8">
    <location>
        <begin position="256"/>
        <end position="276"/>
    </location>
</feature>
<evidence type="ECO:0000256" key="1">
    <source>
        <dbReference type="ARBA" id="ARBA00022475"/>
    </source>
</evidence>
<dbReference type="GO" id="GO:0099621">
    <property type="term" value="F:undecaprenyl-phosphate 4-deoxy-4-formamido-L-arabinose transferase activity"/>
    <property type="evidence" value="ECO:0007669"/>
    <property type="project" value="TreeGrafter"/>
</dbReference>
<dbReference type="GO" id="GO:0009103">
    <property type="term" value="P:lipopolysaccharide biosynthetic process"/>
    <property type="evidence" value="ECO:0007669"/>
    <property type="project" value="UniProtKB-KW"/>
</dbReference>
<protein>
    <submittedName>
        <fullName evidence="10">Undecaprenyl-phosphate 4-deoxy-4-formamido-L-arabinose transferase</fullName>
    </submittedName>
</protein>
<evidence type="ECO:0000256" key="5">
    <source>
        <dbReference type="ARBA" id="ARBA00022985"/>
    </source>
</evidence>
<keyword evidence="4 8" id="KW-0812">Transmembrane</keyword>